<sequence length="339" mass="39438">MNLLDPLADKIQMSLQNLSTNQSTCSIFKVPRAIRSVNDRAYEPEILSIGPYHRGKDHLKMMEEHKKLYLQMFLQRRPENSLTSYVVAMRGLEERARQYYHQPVSLANDAFVEMLLLDGCFIVEQICKIAMFGPQQGDLVTGNILVVSTISHDMLLLENQLPFCVLLELFSMAMLNEKDPLVDKVSGFFKWMLPGSRLERNNIISSHECKHLLDLVYHNWLLRSPLVLPRESEVKNINSEFIRSAKELKEAGIKFGKQEESYGLFQGTNVMISDRDRFYYAQVFERVEMHCARRPNVWMAKLRRDYFNSPWSLISFVAALSLLLLTFLQTLFTVMSYYK</sequence>
<dbReference type="EMBL" id="JAPFFJ010000005">
    <property type="protein sequence ID" value="KAJ6428276.1"/>
    <property type="molecule type" value="Genomic_DNA"/>
</dbReference>
<keyword evidence="1" id="KW-0812">Transmembrane</keyword>
<evidence type="ECO:0000313" key="3">
    <source>
        <dbReference type="Proteomes" id="UP001162972"/>
    </source>
</evidence>
<comment type="caution">
    <text evidence="2">The sequence shown here is derived from an EMBL/GenBank/DDBJ whole genome shotgun (WGS) entry which is preliminary data.</text>
</comment>
<feature type="transmembrane region" description="Helical" evidence="1">
    <location>
        <begin position="311"/>
        <end position="338"/>
    </location>
</feature>
<keyword evidence="1" id="KW-1133">Transmembrane helix</keyword>
<dbReference type="PANTHER" id="PTHR31170">
    <property type="entry name" value="BNAC04G53230D PROTEIN"/>
    <property type="match status" value="1"/>
</dbReference>
<organism evidence="2 3">
    <name type="scientific">Salix udensis</name>
    <dbReference type="NCBI Taxonomy" id="889485"/>
    <lineage>
        <taxon>Eukaryota</taxon>
        <taxon>Viridiplantae</taxon>
        <taxon>Streptophyta</taxon>
        <taxon>Embryophyta</taxon>
        <taxon>Tracheophyta</taxon>
        <taxon>Spermatophyta</taxon>
        <taxon>Magnoliopsida</taxon>
        <taxon>eudicotyledons</taxon>
        <taxon>Gunneridae</taxon>
        <taxon>Pentapetalae</taxon>
        <taxon>rosids</taxon>
        <taxon>fabids</taxon>
        <taxon>Malpighiales</taxon>
        <taxon>Salicaceae</taxon>
        <taxon>Saliceae</taxon>
        <taxon>Salix</taxon>
    </lineage>
</organism>
<proteinExistence type="predicted"/>
<dbReference type="Proteomes" id="UP001162972">
    <property type="component" value="Chromosome 1"/>
</dbReference>
<keyword evidence="1" id="KW-0472">Membrane</keyword>
<name>A0AAD6PG08_9ROSI</name>
<protein>
    <submittedName>
        <fullName evidence="2">Uncharacterized protein</fullName>
    </submittedName>
</protein>
<evidence type="ECO:0000256" key="1">
    <source>
        <dbReference type="SAM" id="Phobius"/>
    </source>
</evidence>
<reference evidence="2 3" key="1">
    <citation type="journal article" date="2023" name="Int. J. Mol. Sci.">
        <title>De Novo Assembly and Annotation of 11 Diverse Shrub Willow (Salix) Genomes Reveals Novel Gene Organization in Sex-Linked Regions.</title>
        <authorList>
            <person name="Hyden B."/>
            <person name="Feng K."/>
            <person name="Yates T.B."/>
            <person name="Jawdy S."/>
            <person name="Cereghino C."/>
            <person name="Smart L.B."/>
            <person name="Muchero W."/>
        </authorList>
    </citation>
    <scope>NUCLEOTIDE SEQUENCE [LARGE SCALE GENOMIC DNA]</scope>
    <source>
        <tissue evidence="2">Shoot tip</tissue>
    </source>
</reference>
<accession>A0AAD6PG08</accession>
<dbReference type="AlphaFoldDB" id="A0AAD6PG08"/>
<dbReference type="InterPro" id="IPR004158">
    <property type="entry name" value="DUF247_pln"/>
</dbReference>
<dbReference type="Pfam" id="PF03140">
    <property type="entry name" value="DUF247"/>
    <property type="match status" value="2"/>
</dbReference>
<gene>
    <name evidence="2" type="ORF">OIU84_023657</name>
</gene>
<evidence type="ECO:0000313" key="2">
    <source>
        <dbReference type="EMBL" id="KAJ6428276.1"/>
    </source>
</evidence>
<keyword evidence="3" id="KW-1185">Reference proteome</keyword>